<evidence type="ECO:0000256" key="1">
    <source>
        <dbReference type="ARBA" id="ARBA00007523"/>
    </source>
</evidence>
<dbReference type="InterPro" id="IPR011538">
    <property type="entry name" value="Nuo51_FMN-bd"/>
</dbReference>
<dbReference type="RefSeq" id="WP_085255834.1">
    <property type="nucleotide sequence ID" value="NZ_AP022573.1"/>
</dbReference>
<comment type="similarity">
    <text evidence="1">Belongs to the complex I 51 kDa subunit family.</text>
</comment>
<dbReference type="Gene3D" id="1.20.1440.230">
    <property type="entry name" value="NADH-ubiquinone oxidoreductase 51kDa subunit, iron-sulphur binding domain"/>
    <property type="match status" value="1"/>
</dbReference>
<evidence type="ECO:0000259" key="6">
    <source>
        <dbReference type="SMART" id="SM00928"/>
    </source>
</evidence>
<keyword evidence="4" id="KW-0408">Iron</keyword>
<dbReference type="InterPro" id="IPR037225">
    <property type="entry name" value="Nuo51_FMN-bd_sf"/>
</dbReference>
<feature type="domain" description="NADH-ubiquinone oxidoreductase 51kDa subunit iron-sulphur binding" evidence="6">
    <location>
        <begin position="320"/>
        <end position="365"/>
    </location>
</feature>
<organism evidence="7 8">
    <name type="scientific">Mycobacterium saskatchewanense</name>
    <dbReference type="NCBI Taxonomy" id="220927"/>
    <lineage>
        <taxon>Bacteria</taxon>
        <taxon>Bacillati</taxon>
        <taxon>Actinomycetota</taxon>
        <taxon>Actinomycetes</taxon>
        <taxon>Mycobacteriales</taxon>
        <taxon>Mycobacteriaceae</taxon>
        <taxon>Mycobacterium</taxon>
        <taxon>Mycobacterium simiae complex</taxon>
    </lineage>
</organism>
<evidence type="ECO:0000256" key="5">
    <source>
        <dbReference type="ARBA" id="ARBA00023014"/>
    </source>
</evidence>
<dbReference type="PANTHER" id="PTHR43578:SF3">
    <property type="entry name" value="NADH-QUINONE OXIDOREDUCTASE SUBUNIT F"/>
    <property type="match status" value="1"/>
</dbReference>
<reference evidence="7 8" key="1">
    <citation type="submission" date="2016-01" db="EMBL/GenBank/DDBJ databases">
        <title>The new phylogeny of the genus Mycobacterium.</title>
        <authorList>
            <person name="Tarcisio F."/>
            <person name="Conor M."/>
            <person name="Antonella G."/>
            <person name="Elisabetta G."/>
            <person name="Giulia F.S."/>
            <person name="Sara T."/>
            <person name="Anna F."/>
            <person name="Clotilde B."/>
            <person name="Roberto B."/>
            <person name="Veronica D.S."/>
            <person name="Fabio R."/>
            <person name="Monica P."/>
            <person name="Olivier J."/>
            <person name="Enrico T."/>
            <person name="Nicola S."/>
        </authorList>
    </citation>
    <scope>NUCLEOTIDE SEQUENCE [LARGE SCALE GENOMIC DNA]</scope>
    <source>
        <strain evidence="7 8">DSM 44616</strain>
    </source>
</reference>
<evidence type="ECO:0000256" key="4">
    <source>
        <dbReference type="ARBA" id="ARBA00023004"/>
    </source>
</evidence>
<dbReference type="AlphaFoldDB" id="A0AAJ3NQJ9"/>
<keyword evidence="8" id="KW-1185">Reference proteome</keyword>
<dbReference type="InterPro" id="IPR019575">
    <property type="entry name" value="Nuop51_4Fe4S-bd"/>
</dbReference>
<dbReference type="GO" id="GO:0051539">
    <property type="term" value="F:4 iron, 4 sulfur cluster binding"/>
    <property type="evidence" value="ECO:0007669"/>
    <property type="project" value="UniProtKB-KW"/>
</dbReference>
<dbReference type="GO" id="GO:0046872">
    <property type="term" value="F:metal ion binding"/>
    <property type="evidence" value="ECO:0007669"/>
    <property type="project" value="UniProtKB-KW"/>
</dbReference>
<gene>
    <name evidence="7" type="ORF">AWC23_13440</name>
</gene>
<dbReference type="SMART" id="SM00928">
    <property type="entry name" value="NADH_4Fe-4S"/>
    <property type="match status" value="1"/>
</dbReference>
<evidence type="ECO:0000256" key="3">
    <source>
        <dbReference type="ARBA" id="ARBA00022723"/>
    </source>
</evidence>
<dbReference type="InterPro" id="IPR037207">
    <property type="entry name" value="Nuop51_4Fe4S-bd_sf"/>
</dbReference>
<comment type="caution">
    <text evidence="7">The sequence shown here is derived from an EMBL/GenBank/DDBJ whole genome shotgun (WGS) entry which is preliminary data.</text>
</comment>
<dbReference type="Pfam" id="PF01512">
    <property type="entry name" value="Complex1_51K"/>
    <property type="match status" value="1"/>
</dbReference>
<proteinExistence type="inferred from homology"/>
<evidence type="ECO:0000313" key="7">
    <source>
        <dbReference type="EMBL" id="ORW71756.1"/>
    </source>
</evidence>
<dbReference type="Gene3D" id="3.10.20.600">
    <property type="match status" value="1"/>
</dbReference>
<keyword evidence="5" id="KW-0411">Iron-sulfur</keyword>
<dbReference type="Gene3D" id="3.40.50.11540">
    <property type="entry name" value="NADH-ubiquinone oxidoreductase 51kDa subunit"/>
    <property type="match status" value="1"/>
</dbReference>
<accession>A0AAJ3NQJ9</accession>
<keyword evidence="3" id="KW-0479">Metal-binding</keyword>
<sequence>METSAAPAITVAPWPGCAPRLVGDRPGGDRHDHPTYQALGGYQALADPGVLLAEVEASGLQGRGGAAFPLAVKLRAVRDNGRANGGCAVVANGEEGEPASIKDRWLLRNRPHLILDGLRLAAAMVAADRAYVYLSDPESARSVEAALAEGPSGDVTVELCNVHPGYIAGEETAVTRAINGGPVKPTDKPPRPFQKGVGGLPTLVSNVETLANLPFLQRHGAAAFRSQGTSLSPGTFLVTLTGAGRPPALYEVPHGLPFTELLALHGVSSERVKGALLGGYFAGLLNRSVLDATLDHETLRGLGSGLGCGAIAVITDDCPVAVAASVLAYFERENAGQCGSCFNGTAAMAAVAGALRDGVATPEDLSRLRRWSVMLRGRGACATLDAATNMARTLLDQFPHGVARHLGNSCEGCGDNPFRADRPYEAEAVAYA</sequence>
<evidence type="ECO:0000256" key="2">
    <source>
        <dbReference type="ARBA" id="ARBA00022485"/>
    </source>
</evidence>
<dbReference type="SUPFAM" id="SSF140490">
    <property type="entry name" value="Nqo1C-terminal domain-like"/>
    <property type="match status" value="1"/>
</dbReference>
<dbReference type="SUPFAM" id="SSF142984">
    <property type="entry name" value="Nqo1 middle domain-like"/>
    <property type="match status" value="1"/>
</dbReference>
<dbReference type="Proteomes" id="UP000193387">
    <property type="component" value="Unassembled WGS sequence"/>
</dbReference>
<protein>
    <submittedName>
        <fullName evidence="7">NADH dehydrogenase</fullName>
    </submittedName>
</protein>
<name>A0AAJ3NQJ9_9MYCO</name>
<dbReference type="SUPFAM" id="SSF142019">
    <property type="entry name" value="Nqo1 FMN-binding domain-like"/>
    <property type="match status" value="1"/>
</dbReference>
<dbReference type="Pfam" id="PF10589">
    <property type="entry name" value="NADH_4Fe-4S"/>
    <property type="match status" value="1"/>
</dbReference>
<keyword evidence="2" id="KW-0004">4Fe-4S</keyword>
<dbReference type="PANTHER" id="PTHR43578">
    <property type="entry name" value="NADH-QUINONE OXIDOREDUCTASE SUBUNIT F"/>
    <property type="match status" value="1"/>
</dbReference>
<dbReference type="EMBL" id="LQPR01000028">
    <property type="protein sequence ID" value="ORW71756.1"/>
    <property type="molecule type" value="Genomic_DNA"/>
</dbReference>
<evidence type="ECO:0000313" key="8">
    <source>
        <dbReference type="Proteomes" id="UP000193387"/>
    </source>
</evidence>